<dbReference type="Proteomes" id="UP000254082">
    <property type="component" value="Unassembled WGS sequence"/>
</dbReference>
<evidence type="ECO:0000259" key="1">
    <source>
        <dbReference type="Pfam" id="PF19502"/>
    </source>
</evidence>
<feature type="domain" description="DUF6036" evidence="1">
    <location>
        <begin position="5"/>
        <end position="107"/>
    </location>
</feature>
<dbReference type="AlphaFoldDB" id="A0A380JG04"/>
<name>A0A380JG04_STRDO</name>
<sequence>MKKEDITLEVIGVGGFVLEYYNLRGTQDVDAFYQENTKILSIIKQVGDKFGVNEPDELWLNNSVSNLNKVPPKSACKVIYNFSNLKVLIPTLIYIVGMKMESGRNRD</sequence>
<accession>A0A380JG04</accession>
<dbReference type="Pfam" id="PF19502">
    <property type="entry name" value="DUF6036"/>
    <property type="match status" value="1"/>
</dbReference>
<dbReference type="EMBL" id="UHFA01000002">
    <property type="protein sequence ID" value="SUN37241.1"/>
    <property type="molecule type" value="Genomic_DNA"/>
</dbReference>
<dbReference type="RefSeq" id="WP_002996999.1">
    <property type="nucleotide sequence ID" value="NZ_UHFA01000002.1"/>
</dbReference>
<evidence type="ECO:0000313" key="2">
    <source>
        <dbReference type="EMBL" id="SUN37241.1"/>
    </source>
</evidence>
<dbReference type="InterPro" id="IPR045792">
    <property type="entry name" value="DUF6036"/>
</dbReference>
<proteinExistence type="predicted"/>
<keyword evidence="3" id="KW-1185">Reference proteome</keyword>
<organism evidence="2 3">
    <name type="scientific">Streptococcus downei MFe28</name>
    <dbReference type="NCBI Taxonomy" id="764290"/>
    <lineage>
        <taxon>Bacteria</taxon>
        <taxon>Bacillati</taxon>
        <taxon>Bacillota</taxon>
        <taxon>Bacilli</taxon>
        <taxon>Lactobacillales</taxon>
        <taxon>Streptococcaceae</taxon>
        <taxon>Streptococcus</taxon>
    </lineage>
</organism>
<gene>
    <name evidence="2" type="ORF">NCTC11391_02007</name>
</gene>
<evidence type="ECO:0000313" key="3">
    <source>
        <dbReference type="Proteomes" id="UP000254082"/>
    </source>
</evidence>
<reference evidence="2 3" key="1">
    <citation type="submission" date="2018-06" db="EMBL/GenBank/DDBJ databases">
        <authorList>
            <consortium name="Pathogen Informatics"/>
            <person name="Doyle S."/>
        </authorList>
    </citation>
    <scope>NUCLEOTIDE SEQUENCE [LARGE SCALE GENOMIC DNA]</scope>
    <source>
        <strain evidence="3">NCTC 11391</strain>
    </source>
</reference>
<protein>
    <recommendedName>
        <fullName evidence="1">DUF6036 domain-containing protein</fullName>
    </recommendedName>
</protein>